<dbReference type="InterPro" id="IPR051124">
    <property type="entry name" value="Phosphate_Transport_Permease"/>
</dbReference>
<keyword evidence="3 9" id="KW-0813">Transport</keyword>
<evidence type="ECO:0000256" key="1">
    <source>
        <dbReference type="ARBA" id="ARBA00004651"/>
    </source>
</evidence>
<reference evidence="13" key="1">
    <citation type="submission" date="2021-04" db="EMBL/GenBank/DDBJ databases">
        <title>Genome based classification of Actinospica acidithermotolerans sp. nov., an actinobacterium isolated from an Indonesian hot spring.</title>
        <authorList>
            <person name="Kusuma A.B."/>
            <person name="Putra K.E."/>
            <person name="Nafisah S."/>
            <person name="Loh J."/>
            <person name="Nouioui I."/>
            <person name="Goodfellow M."/>
        </authorList>
    </citation>
    <scope>NUCLEOTIDE SEQUENCE</scope>
    <source>
        <strain evidence="13">MGRD01-02</strain>
    </source>
</reference>
<evidence type="ECO:0000256" key="10">
    <source>
        <dbReference type="RuleBase" id="RU363054"/>
    </source>
</evidence>
<feature type="transmembrane region" description="Helical" evidence="9">
    <location>
        <begin position="141"/>
        <end position="162"/>
    </location>
</feature>
<dbReference type="Gene3D" id="1.10.3720.10">
    <property type="entry name" value="MetI-like"/>
    <property type="match status" value="1"/>
</dbReference>
<keyword evidence="5 10" id="KW-0592">Phosphate transport</keyword>
<accession>A0A941EB14</accession>
<dbReference type="RefSeq" id="WP_212519353.1">
    <property type="nucleotide sequence ID" value="NZ_JAGSOH010000051.1"/>
</dbReference>
<evidence type="ECO:0000313" key="14">
    <source>
        <dbReference type="Proteomes" id="UP000676325"/>
    </source>
</evidence>
<evidence type="ECO:0000256" key="2">
    <source>
        <dbReference type="ARBA" id="ARBA00007069"/>
    </source>
</evidence>
<organism evidence="13 14">
    <name type="scientific">Actinospica acidithermotolerans</name>
    <dbReference type="NCBI Taxonomy" id="2828514"/>
    <lineage>
        <taxon>Bacteria</taxon>
        <taxon>Bacillati</taxon>
        <taxon>Actinomycetota</taxon>
        <taxon>Actinomycetes</taxon>
        <taxon>Catenulisporales</taxon>
        <taxon>Actinospicaceae</taxon>
        <taxon>Actinospica</taxon>
    </lineage>
</organism>
<dbReference type="GO" id="GO:0006817">
    <property type="term" value="P:phosphate ion transport"/>
    <property type="evidence" value="ECO:0007669"/>
    <property type="project" value="UniProtKB-KW"/>
</dbReference>
<dbReference type="GO" id="GO:0005315">
    <property type="term" value="F:phosphate transmembrane transporter activity"/>
    <property type="evidence" value="ECO:0007669"/>
    <property type="project" value="InterPro"/>
</dbReference>
<dbReference type="PANTHER" id="PTHR30425">
    <property type="entry name" value="PHOSPHATE TRANSPORT SYSTEM PERMEASE PROTEIN PST"/>
    <property type="match status" value="1"/>
</dbReference>
<evidence type="ECO:0000256" key="4">
    <source>
        <dbReference type="ARBA" id="ARBA00022475"/>
    </source>
</evidence>
<evidence type="ECO:0000256" key="7">
    <source>
        <dbReference type="ARBA" id="ARBA00022989"/>
    </source>
</evidence>
<evidence type="ECO:0000256" key="6">
    <source>
        <dbReference type="ARBA" id="ARBA00022692"/>
    </source>
</evidence>
<feature type="transmembrane region" description="Helical" evidence="9">
    <location>
        <begin position="255"/>
        <end position="281"/>
    </location>
</feature>
<keyword evidence="8 9" id="KW-0472">Membrane</keyword>
<sequence>MPAPTTPSAPERAAAVPPVPRARRRAAASRLLRGVGAAGSSIPLLALIFVLAVLLAQALPAIEYNGWGFFTGTAWRPGNFYADGVTTNGVAHPPGADYSVWPLIVGTLASSLIAMIVAVPVSIGAALVIVERLPRRVADAVGMLLELLAGIPSVIIGLWGALTFGPFIARDIAPILANHMPNVPVLNFFRGPTGYGEGLLTSGLILAVMIIPIVAATTRDLLRQVPLLPREGALALGMSEWETARKVTLPWIRSGIIGAVVLGLGRALGETMAIAMVSGAVTGTLPTNLYATMSTISATIVSQLDSALTDATGFAVRTLAEAGLVLMVITLAANIAARILVRRTSGTALPVGRGI</sequence>
<evidence type="ECO:0000256" key="9">
    <source>
        <dbReference type="RuleBase" id="RU363032"/>
    </source>
</evidence>
<keyword evidence="7 9" id="KW-1133">Transmembrane helix</keyword>
<gene>
    <name evidence="13" type="primary">pstC</name>
    <name evidence="13" type="ORF">KDK95_18020</name>
</gene>
<feature type="transmembrane region" description="Helical" evidence="9">
    <location>
        <begin position="31"/>
        <end position="59"/>
    </location>
</feature>
<keyword evidence="6 9" id="KW-0812">Transmembrane</keyword>
<evidence type="ECO:0000256" key="11">
    <source>
        <dbReference type="SAM" id="MobiDB-lite"/>
    </source>
</evidence>
<dbReference type="AlphaFoldDB" id="A0A941EB14"/>
<feature type="region of interest" description="Disordered" evidence="11">
    <location>
        <begin position="1"/>
        <end position="21"/>
    </location>
</feature>
<evidence type="ECO:0000259" key="12">
    <source>
        <dbReference type="PROSITE" id="PS50928"/>
    </source>
</evidence>
<dbReference type="InterPro" id="IPR011864">
    <property type="entry name" value="Phosphate_PstC"/>
</dbReference>
<evidence type="ECO:0000256" key="3">
    <source>
        <dbReference type="ARBA" id="ARBA00022448"/>
    </source>
</evidence>
<dbReference type="Proteomes" id="UP000676325">
    <property type="component" value="Unassembled WGS sequence"/>
</dbReference>
<dbReference type="InterPro" id="IPR000515">
    <property type="entry name" value="MetI-like"/>
</dbReference>
<dbReference type="GO" id="GO:0005886">
    <property type="term" value="C:plasma membrane"/>
    <property type="evidence" value="ECO:0007669"/>
    <property type="project" value="UniProtKB-SubCell"/>
</dbReference>
<dbReference type="PROSITE" id="PS50928">
    <property type="entry name" value="ABC_TM1"/>
    <property type="match status" value="1"/>
</dbReference>
<dbReference type="EMBL" id="JAGSOH010000051">
    <property type="protein sequence ID" value="MBR7828216.1"/>
    <property type="molecule type" value="Genomic_DNA"/>
</dbReference>
<comment type="similarity">
    <text evidence="2 10">Belongs to the binding-protein-dependent transport system permease family. CysTW subfamily.</text>
</comment>
<evidence type="ECO:0000256" key="8">
    <source>
        <dbReference type="ARBA" id="ARBA00023136"/>
    </source>
</evidence>
<evidence type="ECO:0000256" key="5">
    <source>
        <dbReference type="ARBA" id="ARBA00022592"/>
    </source>
</evidence>
<name>A0A941EB14_9ACTN</name>
<dbReference type="Pfam" id="PF00528">
    <property type="entry name" value="BPD_transp_1"/>
    <property type="match status" value="1"/>
</dbReference>
<dbReference type="InterPro" id="IPR035906">
    <property type="entry name" value="MetI-like_sf"/>
</dbReference>
<protein>
    <recommendedName>
        <fullName evidence="10">Phosphate transport system permease protein</fullName>
    </recommendedName>
</protein>
<dbReference type="PANTHER" id="PTHR30425:SF1">
    <property type="entry name" value="PHOSPHATE TRANSPORT SYSTEM PERMEASE PROTEIN PSTC"/>
    <property type="match status" value="1"/>
</dbReference>
<feature type="transmembrane region" description="Helical" evidence="9">
    <location>
        <begin position="103"/>
        <end position="129"/>
    </location>
</feature>
<dbReference type="NCBIfam" id="TIGR02138">
    <property type="entry name" value="phosphate_pstC"/>
    <property type="match status" value="1"/>
</dbReference>
<comment type="caution">
    <text evidence="13">The sequence shown here is derived from an EMBL/GenBank/DDBJ whole genome shotgun (WGS) entry which is preliminary data.</text>
</comment>
<dbReference type="CDD" id="cd06261">
    <property type="entry name" value="TM_PBP2"/>
    <property type="match status" value="1"/>
</dbReference>
<keyword evidence="4 10" id="KW-1003">Cell membrane</keyword>
<comment type="subcellular location">
    <subcellularLocation>
        <location evidence="1 9">Cell membrane</location>
        <topology evidence="1 9">Multi-pass membrane protein</topology>
    </subcellularLocation>
</comment>
<keyword evidence="14" id="KW-1185">Reference proteome</keyword>
<comment type="function">
    <text evidence="10">Part of the binding-protein-dependent transport system for phosphate; probably responsible for the translocation of the substrate across the membrane.</text>
</comment>
<feature type="transmembrane region" description="Helical" evidence="9">
    <location>
        <begin position="199"/>
        <end position="218"/>
    </location>
</feature>
<proteinExistence type="inferred from homology"/>
<dbReference type="SUPFAM" id="SSF161098">
    <property type="entry name" value="MetI-like"/>
    <property type="match status" value="1"/>
</dbReference>
<feature type="transmembrane region" description="Helical" evidence="9">
    <location>
        <begin position="322"/>
        <end position="341"/>
    </location>
</feature>
<feature type="domain" description="ABC transmembrane type-1" evidence="12">
    <location>
        <begin position="104"/>
        <end position="337"/>
    </location>
</feature>
<evidence type="ECO:0000313" key="13">
    <source>
        <dbReference type="EMBL" id="MBR7828216.1"/>
    </source>
</evidence>